<name>A0ABR3BF63_PHYBL</name>
<keyword evidence="2" id="KW-1185">Reference proteome</keyword>
<evidence type="ECO:0000313" key="2">
    <source>
        <dbReference type="Proteomes" id="UP001448207"/>
    </source>
</evidence>
<dbReference type="EMBL" id="JBCLYO010000001">
    <property type="protein sequence ID" value="KAL0097428.1"/>
    <property type="molecule type" value="Genomic_DNA"/>
</dbReference>
<sequence>MKPSPFHLPVQCPATCELCGYWMPRHDYNCPRHGVHPSQWSEIIFDHKKSNMEHQNHFTGTGTGTLPTTCEMNSKPSLLWFIY</sequence>
<gene>
    <name evidence="1" type="ORF">J3Q64DRAFT_1713289</name>
</gene>
<comment type="caution">
    <text evidence="1">The sequence shown here is derived from an EMBL/GenBank/DDBJ whole genome shotgun (WGS) entry which is preliminary data.</text>
</comment>
<protein>
    <submittedName>
        <fullName evidence="1">Uncharacterized protein</fullName>
    </submittedName>
</protein>
<dbReference type="Proteomes" id="UP001448207">
    <property type="component" value="Unassembled WGS sequence"/>
</dbReference>
<reference evidence="1 2" key="1">
    <citation type="submission" date="2024-04" db="EMBL/GenBank/DDBJ databases">
        <title>Symmetric and asymmetric DNA N6-adenine methylation regulates different biological responses in Mucorales.</title>
        <authorList>
            <consortium name="Lawrence Berkeley National Laboratory"/>
            <person name="Lax C."/>
            <person name="Mondo S.J."/>
            <person name="Osorio-Concepcion M."/>
            <person name="Muszewska A."/>
            <person name="Corrochano-Luque M."/>
            <person name="Gutierrez G."/>
            <person name="Riley R."/>
            <person name="Lipzen A."/>
            <person name="Guo J."/>
            <person name="Hundley H."/>
            <person name="Amirebrahimi M."/>
            <person name="Ng V."/>
            <person name="Lorenzo-Gutierrez D."/>
            <person name="Binder U."/>
            <person name="Yang J."/>
            <person name="Song Y."/>
            <person name="Canovas D."/>
            <person name="Navarro E."/>
            <person name="Freitag M."/>
            <person name="Gabaldon T."/>
            <person name="Grigoriev I.V."/>
            <person name="Corrochano L.M."/>
            <person name="Nicolas F.E."/>
            <person name="Garre V."/>
        </authorList>
    </citation>
    <scope>NUCLEOTIDE SEQUENCE [LARGE SCALE GENOMIC DNA]</scope>
    <source>
        <strain evidence="1 2">L51</strain>
    </source>
</reference>
<organism evidence="1 2">
    <name type="scientific">Phycomyces blakesleeanus</name>
    <dbReference type="NCBI Taxonomy" id="4837"/>
    <lineage>
        <taxon>Eukaryota</taxon>
        <taxon>Fungi</taxon>
        <taxon>Fungi incertae sedis</taxon>
        <taxon>Mucoromycota</taxon>
        <taxon>Mucoromycotina</taxon>
        <taxon>Mucoromycetes</taxon>
        <taxon>Mucorales</taxon>
        <taxon>Phycomycetaceae</taxon>
        <taxon>Phycomyces</taxon>
    </lineage>
</organism>
<accession>A0ABR3BF63</accession>
<proteinExistence type="predicted"/>
<evidence type="ECO:0000313" key="1">
    <source>
        <dbReference type="EMBL" id="KAL0097428.1"/>
    </source>
</evidence>